<comment type="subcellular location">
    <subcellularLocation>
        <location evidence="3">Cell membrane</location>
        <topology evidence="3">Peripheral membrane protein</topology>
        <orientation evidence="3">Cytoplasmic side</orientation>
    </subcellularLocation>
</comment>
<evidence type="ECO:0000313" key="9">
    <source>
        <dbReference type="Proteomes" id="UP000319931"/>
    </source>
</evidence>
<comment type="cofactor">
    <cofactor evidence="3">
        <name>thiamine diphosphate</name>
        <dbReference type="ChEBI" id="CHEBI:58937"/>
    </cofactor>
    <text evidence="3">Binds 1 thiamine pyrophosphate per subunit.</text>
</comment>
<dbReference type="PANTHER" id="PTHR42981:SF2">
    <property type="entry name" value="PYRUVATE DEHYDROGENASE [UBIQUINONE]"/>
    <property type="match status" value="1"/>
</dbReference>
<keyword evidence="3 8" id="KW-0670">Pyruvate</keyword>
<keyword evidence="2 3" id="KW-0786">Thiamine pyrophosphate</keyword>
<keyword evidence="3" id="KW-0285">Flavoprotein</keyword>
<feature type="binding site" evidence="3">
    <location>
        <begin position="277"/>
        <end position="281"/>
    </location>
    <ligand>
        <name>FAD</name>
        <dbReference type="ChEBI" id="CHEBI:57692"/>
    </ligand>
</feature>
<dbReference type="HAMAP" id="MF_00850">
    <property type="entry name" value="POX"/>
    <property type="match status" value="1"/>
</dbReference>
<dbReference type="InterPro" id="IPR029035">
    <property type="entry name" value="DHS-like_NAD/FAD-binding_dom"/>
</dbReference>
<proteinExistence type="inferred from homology"/>
<evidence type="ECO:0000259" key="6">
    <source>
        <dbReference type="Pfam" id="PF02775"/>
    </source>
</evidence>
<evidence type="ECO:0000259" key="5">
    <source>
        <dbReference type="Pfam" id="PF00205"/>
    </source>
</evidence>
<dbReference type="GO" id="GO:0005886">
    <property type="term" value="C:plasma membrane"/>
    <property type="evidence" value="ECO:0007669"/>
    <property type="project" value="UniProtKB-SubCell"/>
</dbReference>
<comment type="similarity">
    <text evidence="1 3 4">Belongs to the TPP enzyme family.</text>
</comment>
<dbReference type="GO" id="GO:0030976">
    <property type="term" value="F:thiamine pyrophosphate binding"/>
    <property type="evidence" value="ECO:0007669"/>
    <property type="project" value="UniProtKB-UniRule"/>
</dbReference>
<feature type="binding site" evidence="3">
    <location>
        <begin position="254"/>
        <end position="257"/>
    </location>
    <ligand>
        <name>FAD</name>
        <dbReference type="ChEBI" id="CHEBI:57692"/>
    </ligand>
</feature>
<comment type="subunit">
    <text evidence="3">Homotetramer.</text>
</comment>
<keyword evidence="3" id="KW-0446">Lipid-binding</keyword>
<evidence type="ECO:0000256" key="4">
    <source>
        <dbReference type="RuleBase" id="RU362132"/>
    </source>
</evidence>
<feature type="binding site" evidence="3">
    <location>
        <begin position="438"/>
        <end position="440"/>
    </location>
    <ligand>
        <name>thiamine diphosphate</name>
        <dbReference type="ChEBI" id="CHEBI:58937"/>
    </ligand>
</feature>
<evidence type="ECO:0000256" key="3">
    <source>
        <dbReference type="HAMAP-Rule" id="MF_00850"/>
    </source>
</evidence>
<dbReference type="CDD" id="cd07039">
    <property type="entry name" value="TPP_PYR_POX"/>
    <property type="match status" value="1"/>
</dbReference>
<keyword evidence="9" id="KW-1185">Reference proteome</keyword>
<evidence type="ECO:0000256" key="2">
    <source>
        <dbReference type="ARBA" id="ARBA00023052"/>
    </source>
</evidence>
<dbReference type="Pfam" id="PF00205">
    <property type="entry name" value="TPP_enzyme_M"/>
    <property type="match status" value="1"/>
</dbReference>
<evidence type="ECO:0000313" key="8">
    <source>
        <dbReference type="EMBL" id="TPG46994.1"/>
    </source>
</evidence>
<keyword evidence="3" id="KW-0479">Metal-binding</keyword>
<dbReference type="InterPro" id="IPR000399">
    <property type="entry name" value="TPP-bd_CS"/>
</dbReference>
<dbReference type="GO" id="GO:0052737">
    <property type="term" value="F:pyruvate dehydrogenase (quinone) activity"/>
    <property type="evidence" value="ECO:0007669"/>
    <property type="project" value="UniProtKB-UniRule"/>
</dbReference>
<feature type="binding site" evidence="3">
    <location>
        <begin position="465"/>
        <end position="471"/>
    </location>
    <ligand>
        <name>thiamine diphosphate</name>
        <dbReference type="ChEBI" id="CHEBI:58937"/>
    </ligand>
</feature>
<dbReference type="InterPro" id="IPR029061">
    <property type="entry name" value="THDP-binding"/>
</dbReference>
<keyword evidence="3" id="KW-1003">Cell membrane</keyword>
<feature type="domain" description="Thiamine pyrophosphate enzyme TPP-binding" evidence="6">
    <location>
        <begin position="384"/>
        <end position="529"/>
    </location>
</feature>
<dbReference type="GO" id="GO:0048039">
    <property type="term" value="F:ubiquinone binding"/>
    <property type="evidence" value="ECO:0007669"/>
    <property type="project" value="UniProtKB-UniRule"/>
</dbReference>
<comment type="domain">
    <text evidence="3">Has 4 domains; the Pyr domain which binds the pyrimidine moiety of the thiamine pyrophosphate cofactor, the FAD-binding domain, the PP-binding domain which binds the pyrophosphate portion of thiamine pyrophosphate and the C-terminal membrane binding region. The C-terminus is held closely against the rest of the protein and covers the active site; during activation it unfolds from the rest of the protein and forms an amphipathic helix upon membrane binding, exposing the active site.</text>
</comment>
<dbReference type="RefSeq" id="WP_140852577.1">
    <property type="nucleotide sequence ID" value="NZ_RCZC01000012.1"/>
</dbReference>
<dbReference type="EC" id="1.2.5.1" evidence="3"/>
<reference evidence="8 9" key="1">
    <citation type="journal article" date="2019" name="Environ. Microbiol.">
        <title>Species interactions and distinct microbial communities in high Arctic permafrost affected cryosols are associated with the CH4 and CO2 gas fluxes.</title>
        <authorList>
            <person name="Altshuler I."/>
            <person name="Hamel J."/>
            <person name="Turney S."/>
            <person name="Magnuson E."/>
            <person name="Levesque R."/>
            <person name="Greer C."/>
            <person name="Whyte L.G."/>
        </authorList>
    </citation>
    <scope>NUCLEOTIDE SEQUENCE [LARGE SCALE GENOMIC DNA]</scope>
    <source>
        <strain evidence="8 9">E6.1</strain>
    </source>
</reference>
<organism evidence="8 9">
    <name type="scientific">Sphingomonas glacialis</name>
    <dbReference type="NCBI Taxonomy" id="658225"/>
    <lineage>
        <taxon>Bacteria</taxon>
        <taxon>Pseudomonadati</taxon>
        <taxon>Pseudomonadota</taxon>
        <taxon>Alphaproteobacteria</taxon>
        <taxon>Sphingomonadales</taxon>
        <taxon>Sphingomonadaceae</taxon>
        <taxon>Sphingomonas</taxon>
    </lineage>
</organism>
<dbReference type="InterPro" id="IPR012001">
    <property type="entry name" value="Thiamin_PyroP_enz_TPP-bd_dom"/>
</dbReference>
<dbReference type="GO" id="GO:0042867">
    <property type="term" value="P:pyruvate catabolic process"/>
    <property type="evidence" value="ECO:0007669"/>
    <property type="project" value="UniProtKB-UniRule"/>
</dbReference>
<dbReference type="Pfam" id="PF02775">
    <property type="entry name" value="TPP_enzyme_C"/>
    <property type="match status" value="1"/>
</dbReference>
<dbReference type="Gene3D" id="3.40.50.1220">
    <property type="entry name" value="TPP-binding domain"/>
    <property type="match status" value="1"/>
</dbReference>
<accession>A0A502FCD1</accession>
<dbReference type="PANTHER" id="PTHR42981">
    <property type="entry name" value="PYRUVATE DEHYDROGENASE [UBIQUINONE]"/>
    <property type="match status" value="1"/>
</dbReference>
<dbReference type="AlphaFoldDB" id="A0A502FCD1"/>
<dbReference type="NCBIfam" id="NF006591">
    <property type="entry name" value="PRK09124.1"/>
    <property type="match status" value="1"/>
</dbReference>
<dbReference type="SUPFAM" id="SSF52467">
    <property type="entry name" value="DHS-like NAD/FAD-binding domain"/>
    <property type="match status" value="1"/>
</dbReference>
<comment type="caution">
    <text evidence="3">Lacks conserved residue(s) required for the propagation of feature annotation.</text>
</comment>
<sequence length="582" mass="61341">MSKTTIADLFAETLELAGVERIYGVVGDSLNGLTDALRRRGKIAWVHVRNEEAAAFAAGAEAQLTGKLAVCAGSCGPGNMHLINGLYDCNRTRVPVLAIAAQVPSGEIGSNYFQETRPEALFRECSVYCETISDADQMPRTLDTAIRAAVGHRGVSVVAMPGDVALRSTTGTLARSAQALLPPKATVVPGAPEIAQLAELLNGSDKVTILAGRGCRTAHAALVELAGALQAPVVHALGGKEFVEYDNPYDVGMTGLIGFSSGYDAMLGCDTLLILGSDFPYRQFYPEKAKVAQIDLRPENLGRRTAIDLGLVGDVGATIAALLPQLKAGRDGAFLKDARENYAKAREGLDELAHGTPGSGLLHPQHVARVVSELAADDAVFACDVGTPTIWAARYLKMNGRRRLIGSFNHGSMANALPQAIGVQATYPQRQVVTLSGDGGLAMLMGELLTVKQLGLPVKIIVFNNGTLGFVEMEMKAAGLVETGVTLDNPDFAAMARAIGLHGVRVTDPGDVETAVRNVLAHPGPALLDAVTARNELSMPPAITLEQMKGFTLYMAKAVISGRGDSVIDLAKTNVGLLKRLF</sequence>
<feature type="binding site" evidence="3">
    <location>
        <position position="51"/>
    </location>
    <ligand>
        <name>thiamine diphosphate</name>
        <dbReference type="ChEBI" id="CHEBI:58937"/>
    </ligand>
</feature>
<feature type="binding site" evidence="3">
    <location>
        <position position="295"/>
    </location>
    <ligand>
        <name>FAD</name>
        <dbReference type="ChEBI" id="CHEBI:57692"/>
    </ligand>
</feature>
<keyword evidence="3" id="KW-0460">Magnesium</keyword>
<feature type="domain" description="Thiamine pyrophosphate enzyme N-terminal TPP-binding" evidence="7">
    <location>
        <begin position="5"/>
        <end position="115"/>
    </location>
</feature>
<comment type="caution">
    <text evidence="8">The sequence shown here is derived from an EMBL/GenBank/DDBJ whole genome shotgun (WGS) entry which is preliminary data.</text>
</comment>
<name>A0A502FCD1_9SPHN</name>
<dbReference type="InterPro" id="IPR012000">
    <property type="entry name" value="Thiamin_PyroP_enz_cen_dom"/>
</dbReference>
<comment type="cofactor">
    <cofactor evidence="3">
        <name>Mg(2+)</name>
        <dbReference type="ChEBI" id="CHEBI:18420"/>
    </cofactor>
    <text evidence="3">Binds 1 Mg(2+) ion per subunit.</text>
</comment>
<comment type="catalytic activity">
    <reaction evidence="3">
        <text>a ubiquinone + pyruvate + H2O = a ubiquinol + acetate + CO2</text>
        <dbReference type="Rhea" id="RHEA:27405"/>
        <dbReference type="Rhea" id="RHEA-COMP:9565"/>
        <dbReference type="Rhea" id="RHEA-COMP:9566"/>
        <dbReference type="ChEBI" id="CHEBI:15361"/>
        <dbReference type="ChEBI" id="CHEBI:15377"/>
        <dbReference type="ChEBI" id="CHEBI:16389"/>
        <dbReference type="ChEBI" id="CHEBI:16526"/>
        <dbReference type="ChEBI" id="CHEBI:17976"/>
        <dbReference type="ChEBI" id="CHEBI:30089"/>
        <dbReference type="EC" id="1.2.5.1"/>
    </reaction>
</comment>
<dbReference type="Gene3D" id="3.40.50.970">
    <property type="match status" value="2"/>
</dbReference>
<comment type="cofactor">
    <cofactor evidence="3">
        <name>FAD</name>
        <dbReference type="ChEBI" id="CHEBI:57692"/>
    </cofactor>
    <text evidence="3">Binds 1 FAD per subunit.</text>
</comment>
<dbReference type="SUPFAM" id="SSF52518">
    <property type="entry name" value="Thiamin diphosphate-binding fold (THDP-binding)"/>
    <property type="match status" value="2"/>
</dbReference>
<dbReference type="OrthoDB" id="4494979at2"/>
<dbReference type="Pfam" id="PF02776">
    <property type="entry name" value="TPP_enzyme_N"/>
    <property type="match status" value="1"/>
</dbReference>
<dbReference type="InterPro" id="IPR047211">
    <property type="entry name" value="POXB-like"/>
</dbReference>
<dbReference type="PROSITE" id="PS00187">
    <property type="entry name" value="TPP_ENZYMES"/>
    <property type="match status" value="1"/>
</dbReference>
<evidence type="ECO:0000259" key="7">
    <source>
        <dbReference type="Pfam" id="PF02776"/>
    </source>
</evidence>
<feature type="region of interest" description="FAD-binding domain" evidence="3">
    <location>
        <begin position="186"/>
        <end position="337"/>
    </location>
</feature>
<dbReference type="GO" id="GO:0000287">
    <property type="term" value="F:magnesium ion binding"/>
    <property type="evidence" value="ECO:0007669"/>
    <property type="project" value="UniProtKB-UniRule"/>
</dbReference>
<dbReference type="Proteomes" id="UP000319931">
    <property type="component" value="Unassembled WGS sequence"/>
</dbReference>
<feature type="binding site" evidence="3">
    <location>
        <position position="465"/>
    </location>
    <ligand>
        <name>Mg(2+)</name>
        <dbReference type="ChEBI" id="CHEBI:18420"/>
    </ligand>
</feature>
<feature type="domain" description="Thiamine pyrophosphate enzyme central" evidence="5">
    <location>
        <begin position="194"/>
        <end position="322"/>
    </location>
</feature>
<keyword evidence="3" id="KW-0560">Oxidoreductase</keyword>
<protein>
    <recommendedName>
        <fullName evidence="3">Pyruvate dehydrogenase [ubiquinone]</fullName>
        <ecNumber evidence="3">1.2.5.1</ecNumber>
    </recommendedName>
    <alternativeName>
        <fullName evidence="3">Pyruvate oxidase</fullName>
        <shortName evidence="3">POX</shortName>
    </alternativeName>
    <alternativeName>
        <fullName evidence="3">Pyruvate:ubiquinone-8 oxidoreductase</fullName>
    </alternativeName>
</protein>
<dbReference type="InterPro" id="IPR011766">
    <property type="entry name" value="TPP_enzyme_TPP-bd"/>
</dbReference>
<dbReference type="InterPro" id="IPR044261">
    <property type="entry name" value="Pyruvate_dehydrogenase"/>
</dbReference>
<feature type="site" description="Moves into active site upon enzyme activation, plays a role in electron transfer" evidence="3">
    <location>
        <position position="470"/>
    </location>
</feature>
<feature type="binding site" evidence="3">
    <location>
        <begin position="411"/>
        <end position="413"/>
    </location>
    <ligand>
        <name>thiamine diphosphate</name>
        <dbReference type="ChEBI" id="CHEBI:58937"/>
    </ligand>
</feature>
<dbReference type="CDD" id="cd02014">
    <property type="entry name" value="TPP_POX"/>
    <property type="match status" value="1"/>
</dbReference>
<dbReference type="InterPro" id="IPR047212">
    <property type="entry name" value="TPP_POXB-like"/>
</dbReference>
<comment type="activity regulation">
    <text evidence="3">The C-terminus inhibits activity; it has to move for the enzyme to be active. Activated by lipid-binding, which occurs via the C-terminus.</text>
</comment>
<dbReference type="InterPro" id="IPR047210">
    <property type="entry name" value="TPP_PYR_POXB-like"/>
</dbReference>
<dbReference type="GO" id="GO:0008289">
    <property type="term" value="F:lipid binding"/>
    <property type="evidence" value="ECO:0007669"/>
    <property type="project" value="UniProtKB-UniRule"/>
</dbReference>
<keyword evidence="3" id="KW-0547">Nucleotide-binding</keyword>
<keyword evidence="3 8" id="KW-0830">Ubiquinone</keyword>
<evidence type="ECO:0000256" key="1">
    <source>
        <dbReference type="ARBA" id="ARBA00007812"/>
    </source>
</evidence>
<dbReference type="GO" id="GO:0050660">
    <property type="term" value="F:flavin adenine dinucleotide binding"/>
    <property type="evidence" value="ECO:0007669"/>
    <property type="project" value="UniProtKB-UniRule"/>
</dbReference>
<keyword evidence="3" id="KW-0472">Membrane</keyword>
<gene>
    <name evidence="3" type="primary">poxB</name>
    <name evidence="8" type="ORF">EAH76_22815</name>
</gene>
<keyword evidence="3" id="KW-0274">FAD</keyword>
<comment type="function">
    <text evidence="3">A peripheral cell membrane enzyme that catalyzes the oxidative decarboxylation of pyruvate to form acetate and CO(2). It channels electrons from the cytoplasm to the respiratory chain at the cell membrane via ubiquinone.</text>
</comment>
<feature type="binding site" evidence="3">
    <location>
        <position position="438"/>
    </location>
    <ligand>
        <name>Mg(2+)</name>
        <dbReference type="ChEBI" id="CHEBI:18420"/>
    </ligand>
</feature>
<dbReference type="EMBL" id="RCZC01000012">
    <property type="protein sequence ID" value="TPG46994.1"/>
    <property type="molecule type" value="Genomic_DNA"/>
</dbReference>